<gene>
    <name evidence="2" type="ORF">GWK47_018556</name>
</gene>
<dbReference type="Proteomes" id="UP000770661">
    <property type="component" value="Unassembled WGS sequence"/>
</dbReference>
<reference evidence="2" key="1">
    <citation type="submission" date="2020-07" db="EMBL/GenBank/DDBJ databases">
        <title>The High-quality genome of the commercially important snow crab, Chionoecetes opilio.</title>
        <authorList>
            <person name="Jeong J.-H."/>
            <person name="Ryu S."/>
        </authorList>
    </citation>
    <scope>NUCLEOTIDE SEQUENCE</scope>
    <source>
        <strain evidence="2">MADBK_172401_WGS</strain>
        <tissue evidence="2">Digestive gland</tissue>
    </source>
</reference>
<feature type="region of interest" description="Disordered" evidence="1">
    <location>
        <begin position="839"/>
        <end position="891"/>
    </location>
</feature>
<protein>
    <recommendedName>
        <fullName evidence="4">Genetic suppressor element-like domain-containing protein</fullName>
    </recommendedName>
</protein>
<dbReference type="PANTHER" id="PTHR40240:SF1">
    <property type="entry name" value="PLEXUS, ISOFORM A"/>
    <property type="match status" value="1"/>
</dbReference>
<organism evidence="2 3">
    <name type="scientific">Chionoecetes opilio</name>
    <name type="common">Atlantic snow crab</name>
    <name type="synonym">Cancer opilio</name>
    <dbReference type="NCBI Taxonomy" id="41210"/>
    <lineage>
        <taxon>Eukaryota</taxon>
        <taxon>Metazoa</taxon>
        <taxon>Ecdysozoa</taxon>
        <taxon>Arthropoda</taxon>
        <taxon>Crustacea</taxon>
        <taxon>Multicrustacea</taxon>
        <taxon>Malacostraca</taxon>
        <taxon>Eumalacostraca</taxon>
        <taxon>Eucarida</taxon>
        <taxon>Decapoda</taxon>
        <taxon>Pleocyemata</taxon>
        <taxon>Brachyura</taxon>
        <taxon>Eubrachyura</taxon>
        <taxon>Majoidea</taxon>
        <taxon>Majidae</taxon>
        <taxon>Chionoecetes</taxon>
    </lineage>
</organism>
<comment type="caution">
    <text evidence="2">The sequence shown here is derived from an EMBL/GenBank/DDBJ whole genome shotgun (WGS) entry which is preliminary data.</text>
</comment>
<evidence type="ECO:0008006" key="4">
    <source>
        <dbReference type="Google" id="ProtNLM"/>
    </source>
</evidence>
<sequence>MKPGGYMRSEGSESVKRPTCYVCGCARCGEYPLAVRQQATGPYFPFLETHEPPDGSEPPSSDGRILSCFLCYSYLREQWQMYERDKVPPVKRIYWLKRVDNGPYTGVEVGVQSEYASQLLGLAPDPPAQPSEIKRAGSSGGVARPQPQPQPPPPQPSLPPPPPPATITQPSAAVEMKRARVNPPQPQPPSLPLPPPGVPPLPYGLAVPQVSTQQEALDLSLDGRRGIKREREEELAAQDARDPSIIVARTEVLDLRMPDKNATTEVCYVCGDHYKKGTLVDIYAKQQNENCPFFPSLMLHPRPSKSHPMEASGRVQGCRDCFSHMQMQWDAYETRKIPHTERFYSLRKKASTVVDDSTAFVCYKCGRECPSSSLCLVYCRPNADKDPFYPFIEKLSAPEGASPISPQGLVQVCSLCFKAIPQLQKEFMEKREKSRSPVRESVATECMERGGGSPPAHIQDLAHTQHPGPNPLTSTDDDPQLDEATCYLCHQNHCRQTMHWLAMVAESSRQDGMYFSFLKYLPRIGQNSVVENGRVLGCSLCHQHLSTQWTEYEKDKVAEEHRQFSLRAIPTNSMSPRLTPGPTLSSPCMSPGNGSPTHSFSAAAEAHLKSSMDGKKVASGYIGQPLHTLEVALAEPDPTAPSLSVITTQKALNVAANCFVCSFHSKPGHTFSLRNKPHGSEPFFPFLAKHQSAHPEARVDDACVLSCLYCFHSLILQWQRYEKEKVDHYARLYDTYNYMCFICSLKTYRKRLYLLPVKDYPFLKDHNRPQGGMVVDNGHSVVVCKDCYSSLKNQYVELERWGVPVEKRQYNWIQRPPPPEFQHGTSTKSIQVFISGTQPTLVEPGSTSPGSQLGNSTGAVQPPGGGGSPRRSQDPVLGSSSPMVDGSGLHLHTSKQDEDLALPANSALPKVNTSTNLCADSIETCIGNIPSCYAPLPLKIGIARQGGTQSANLAKHTVASSEGLNCGDTKERGNAEQRILKVDQFSQNSKFPCVSKAGVQGHVSASRGGDYQLEDHDKMVHKKRKSVIRGLNTPAAATSTTTSQISRPPCTQQLLTRSPELQTKCS</sequence>
<evidence type="ECO:0000256" key="1">
    <source>
        <dbReference type="SAM" id="MobiDB-lite"/>
    </source>
</evidence>
<feature type="compositionally biased region" description="Low complexity" evidence="1">
    <location>
        <begin position="1033"/>
        <end position="1043"/>
    </location>
</feature>
<feature type="compositionally biased region" description="Basic and acidic residues" evidence="1">
    <location>
        <begin position="428"/>
        <end position="438"/>
    </location>
</feature>
<dbReference type="PANTHER" id="PTHR40240">
    <property type="entry name" value="PLEXUS, ISOFORM A"/>
    <property type="match status" value="1"/>
</dbReference>
<feature type="compositionally biased region" description="Pro residues" evidence="1">
    <location>
        <begin position="146"/>
        <end position="165"/>
    </location>
</feature>
<feature type="region of interest" description="Disordered" evidence="1">
    <location>
        <begin position="121"/>
        <end position="198"/>
    </location>
</feature>
<feature type="region of interest" description="Disordered" evidence="1">
    <location>
        <begin position="428"/>
        <end position="477"/>
    </location>
</feature>
<dbReference type="AlphaFoldDB" id="A0A8J4XT15"/>
<feature type="compositionally biased region" description="Polar residues" evidence="1">
    <location>
        <begin position="839"/>
        <end position="859"/>
    </location>
</feature>
<accession>A0A8J4XT15</accession>
<feature type="region of interest" description="Disordered" evidence="1">
    <location>
        <begin position="1033"/>
        <end position="1066"/>
    </location>
</feature>
<feature type="compositionally biased region" description="Pro residues" evidence="1">
    <location>
        <begin position="183"/>
        <end position="198"/>
    </location>
</feature>
<dbReference type="OrthoDB" id="8744624at2759"/>
<proteinExistence type="predicted"/>
<keyword evidence="3" id="KW-1185">Reference proteome</keyword>
<evidence type="ECO:0000313" key="2">
    <source>
        <dbReference type="EMBL" id="KAG0712392.1"/>
    </source>
</evidence>
<evidence type="ECO:0000313" key="3">
    <source>
        <dbReference type="Proteomes" id="UP000770661"/>
    </source>
</evidence>
<dbReference type="EMBL" id="JACEEZ010022462">
    <property type="protein sequence ID" value="KAG0712392.1"/>
    <property type="molecule type" value="Genomic_DNA"/>
</dbReference>
<feature type="compositionally biased region" description="Polar residues" evidence="1">
    <location>
        <begin position="1044"/>
        <end position="1066"/>
    </location>
</feature>
<name>A0A8J4XT15_CHIOP</name>